<dbReference type="SMART" id="SM00225">
    <property type="entry name" value="BTB"/>
    <property type="match status" value="1"/>
</dbReference>
<evidence type="ECO:0000313" key="6">
    <source>
        <dbReference type="Proteomes" id="UP000308267"/>
    </source>
</evidence>
<dbReference type="PROSITE" id="PS50097">
    <property type="entry name" value="BTB"/>
    <property type="match status" value="1"/>
</dbReference>
<dbReference type="SUPFAM" id="SSF54695">
    <property type="entry name" value="POZ domain"/>
    <property type="match status" value="1"/>
</dbReference>
<keyword evidence="1" id="KW-0880">Kelch repeat</keyword>
<dbReference type="PANTHER" id="PTHR45632:SF3">
    <property type="entry name" value="KELCH-LIKE PROTEIN 32"/>
    <property type="match status" value="1"/>
</dbReference>
<feature type="compositionally biased region" description="Basic and acidic residues" evidence="3">
    <location>
        <begin position="13"/>
        <end position="22"/>
    </location>
</feature>
<dbReference type="Gene3D" id="2.120.10.80">
    <property type="entry name" value="Kelch-type beta propeller"/>
    <property type="match status" value="2"/>
</dbReference>
<evidence type="ECO:0000256" key="2">
    <source>
        <dbReference type="ARBA" id="ARBA00022737"/>
    </source>
</evidence>
<reference evidence="5 6" key="1">
    <citation type="journal article" date="2019" name="BMC Genomics">
        <title>New insights from Opisthorchis felineus genome: update on genomics of the epidemiologically important liver flukes.</title>
        <authorList>
            <person name="Ershov N.I."/>
            <person name="Mordvinov V.A."/>
            <person name="Prokhortchouk E.B."/>
            <person name="Pakharukova M.Y."/>
            <person name="Gunbin K.V."/>
            <person name="Ustyantsev K."/>
            <person name="Genaev M.A."/>
            <person name="Blinov A.G."/>
            <person name="Mazur A."/>
            <person name="Boulygina E."/>
            <person name="Tsygankova S."/>
            <person name="Khrameeva E."/>
            <person name="Chekanov N."/>
            <person name="Fan G."/>
            <person name="Xiao A."/>
            <person name="Zhang H."/>
            <person name="Xu X."/>
            <person name="Yang H."/>
            <person name="Solovyev V."/>
            <person name="Lee S.M."/>
            <person name="Liu X."/>
            <person name="Afonnikov D.A."/>
            <person name="Skryabin K.G."/>
        </authorList>
    </citation>
    <scope>NUCLEOTIDE SEQUENCE [LARGE SCALE GENOMIC DNA]</scope>
    <source>
        <strain evidence="5">AK-0245</strain>
        <tissue evidence="5">Whole organism</tissue>
    </source>
</reference>
<dbReference type="Pfam" id="PF07707">
    <property type="entry name" value="BACK"/>
    <property type="match status" value="1"/>
</dbReference>
<feature type="domain" description="BTB" evidence="4">
    <location>
        <begin position="50"/>
        <end position="117"/>
    </location>
</feature>
<sequence length="703" mass="77203">MSLASMNGFCRDSSSEQHRKDGSSDLAALNEQLIQTFKTLQLFRQKSQFTDVTLCVGDENLPCHKVILAASSPYFHAMFSSPYKEQQTSHVLLEHVSPWAVRRLLDFAYLGVMELSETTVQDVFTAASLLDYPIAMKACVQFMEQHLDLTNCLGVESLAELHGLTSLGKAARKMTIENFSTLVAESSEWPVLPFSTILSYISSDDLDVPSEQSVWNACMTWIDHDPATRTTCLPALLSHVRLRHLGQDFLKTQLTQNCYIQENRLAQDMIRRTLAGGMDQAPRPATLKRPTLIVLGGLNSCILNCMQSFSPTKTSWLPCPSMPVDSLAWFSVAVVSNILFVIGGIKAGSIMSTVYSYSPSLGLWSECCSMPQARARHAAVAVGSSHIFVFGGITLTQRGIDLSRNGGSDPIHLEDGRLDRIVPNSYQRTAGSAPIVSIANTIIRYDLCTDSWSTVGRSSQPRLESRVVVVDEASGGGSLMASPPPIELSPCVVDCTFGPDGSNLSVSGELAASSNEVRSSGNFVRDNGHRRRHLSSHTHAERTLVEIGGVSETHPQGTDQVMLYSLRSDLTVIPTGDYIKLPQASRYINATVRQSTNLVYLFWERTSELSVLDLTRRTLRPLAPLTENHAGLSSTRIHCGLAWVGSQLYIVGGFSEFASDDRRPILPRDDVHCYDLESNSWTLIKVTNGTVPRAIFGCVCLNM</sequence>
<keyword evidence="2" id="KW-0677">Repeat</keyword>
<dbReference type="InterPro" id="IPR015915">
    <property type="entry name" value="Kelch-typ_b-propeller"/>
</dbReference>
<dbReference type="InterPro" id="IPR006652">
    <property type="entry name" value="Kelch_1"/>
</dbReference>
<dbReference type="OrthoDB" id="6418787at2759"/>
<keyword evidence="6" id="KW-1185">Reference proteome</keyword>
<dbReference type="Proteomes" id="UP000308267">
    <property type="component" value="Unassembled WGS sequence"/>
</dbReference>
<dbReference type="Pfam" id="PF00651">
    <property type="entry name" value="BTB"/>
    <property type="match status" value="1"/>
</dbReference>
<evidence type="ECO:0000256" key="3">
    <source>
        <dbReference type="SAM" id="MobiDB-lite"/>
    </source>
</evidence>
<dbReference type="PANTHER" id="PTHR45632">
    <property type="entry name" value="LD33804P"/>
    <property type="match status" value="1"/>
</dbReference>
<organism evidence="5 6">
    <name type="scientific">Opisthorchis felineus</name>
    <dbReference type="NCBI Taxonomy" id="147828"/>
    <lineage>
        <taxon>Eukaryota</taxon>
        <taxon>Metazoa</taxon>
        <taxon>Spiralia</taxon>
        <taxon>Lophotrochozoa</taxon>
        <taxon>Platyhelminthes</taxon>
        <taxon>Trematoda</taxon>
        <taxon>Digenea</taxon>
        <taxon>Opisthorchiida</taxon>
        <taxon>Opisthorchiata</taxon>
        <taxon>Opisthorchiidae</taxon>
        <taxon>Opisthorchis</taxon>
    </lineage>
</organism>
<dbReference type="AlphaFoldDB" id="A0A4S2KD59"/>
<name>A0A4S2KD59_OPIFE</name>
<dbReference type="FunFam" id="1.25.40.420:FF:000001">
    <property type="entry name" value="Kelch-like family member 12"/>
    <property type="match status" value="1"/>
</dbReference>
<proteinExistence type="predicted"/>
<dbReference type="Gene3D" id="3.30.710.10">
    <property type="entry name" value="Potassium Channel Kv1.1, Chain A"/>
    <property type="match status" value="1"/>
</dbReference>
<dbReference type="STRING" id="147828.A0A4S2KD59"/>
<dbReference type="Pfam" id="PF01344">
    <property type="entry name" value="Kelch_1"/>
    <property type="match status" value="2"/>
</dbReference>
<dbReference type="InterPro" id="IPR011333">
    <property type="entry name" value="SKP1/BTB/POZ_sf"/>
</dbReference>
<dbReference type="EMBL" id="SJOL01011936">
    <property type="protein sequence ID" value="TGZ47245.1"/>
    <property type="molecule type" value="Genomic_DNA"/>
</dbReference>
<accession>A0A4S2KD59</accession>
<comment type="caution">
    <text evidence="5">The sequence shown here is derived from an EMBL/GenBank/DDBJ whole genome shotgun (WGS) entry which is preliminary data.</text>
</comment>
<dbReference type="SMART" id="SM00875">
    <property type="entry name" value="BACK"/>
    <property type="match status" value="1"/>
</dbReference>
<feature type="region of interest" description="Disordered" evidence="3">
    <location>
        <begin position="1"/>
        <end position="22"/>
    </location>
</feature>
<evidence type="ECO:0000256" key="1">
    <source>
        <dbReference type="ARBA" id="ARBA00022441"/>
    </source>
</evidence>
<protein>
    <recommendedName>
        <fullName evidence="4">BTB domain-containing protein</fullName>
    </recommendedName>
</protein>
<evidence type="ECO:0000259" key="4">
    <source>
        <dbReference type="PROSITE" id="PS50097"/>
    </source>
</evidence>
<dbReference type="SMART" id="SM00612">
    <property type="entry name" value="Kelch"/>
    <property type="match status" value="4"/>
</dbReference>
<dbReference type="InterPro" id="IPR000210">
    <property type="entry name" value="BTB/POZ_dom"/>
</dbReference>
<gene>
    <name evidence="5" type="ORF">CRM22_011054</name>
</gene>
<dbReference type="Gene3D" id="1.25.40.420">
    <property type="match status" value="1"/>
</dbReference>
<evidence type="ECO:0000313" key="5">
    <source>
        <dbReference type="EMBL" id="TGZ47245.1"/>
    </source>
</evidence>
<dbReference type="SUPFAM" id="SSF117281">
    <property type="entry name" value="Kelch motif"/>
    <property type="match status" value="1"/>
</dbReference>
<dbReference type="InterPro" id="IPR011705">
    <property type="entry name" value="BACK"/>
</dbReference>